<dbReference type="CDD" id="cd06410">
    <property type="entry name" value="PB1_UP2"/>
    <property type="match status" value="1"/>
</dbReference>
<name>A0ABD1PNE1_9LAMI</name>
<dbReference type="PROSITE" id="PS51745">
    <property type="entry name" value="PB1"/>
    <property type="match status" value="1"/>
</dbReference>
<feature type="region of interest" description="Disordered" evidence="1">
    <location>
        <begin position="606"/>
        <end position="638"/>
    </location>
</feature>
<feature type="compositionally biased region" description="Low complexity" evidence="1">
    <location>
        <begin position="385"/>
        <end position="404"/>
    </location>
</feature>
<dbReference type="AlphaFoldDB" id="A0ABD1PNE1"/>
<comment type="caution">
    <text evidence="3">The sequence shown here is derived from an EMBL/GenBank/DDBJ whole genome shotgun (WGS) entry which is preliminary data.</text>
</comment>
<evidence type="ECO:0000259" key="2">
    <source>
        <dbReference type="PROSITE" id="PS51745"/>
    </source>
</evidence>
<evidence type="ECO:0000313" key="4">
    <source>
        <dbReference type="Proteomes" id="UP001604336"/>
    </source>
</evidence>
<dbReference type="PANTHER" id="PTHR31066">
    <property type="entry name" value="OS05G0427100 PROTEIN-RELATED"/>
    <property type="match status" value="1"/>
</dbReference>
<dbReference type="SMART" id="SM00666">
    <property type="entry name" value="PB1"/>
    <property type="match status" value="1"/>
</dbReference>
<sequence length="674" mass="72636">MDSFTNPMDPPPPLPQHPTTIATLIPAAAAATATASDTTNHPDSANSSPRSRPDTWDEPLPPVPGAKLRLMCSYGGHIIPRPHDKSLCYVGGDTRIVVVDRRSSLVDFLSRLSHSLLNGRHFTLKYQLPNEELDSLISVSTDEDLENMIEEYDRTTAASPLKPSRLRLFLFPSKPETTTSMGSLLDDAKSETWFVDALNSTGLLPRGLSESAGIDNLLELDGIQKSDSSANLEAQNDNLGVNKQVHSNFPDSPLVETSSSFGSSSSSPSMSNLPPIKVRIESGNGRFHDQMVGLDEQFSHVSIAPNAAQPTQFGGAATVSSVVGVNTAAVTSEHLSQVISDEEKSDHGAPTGLRKPPLPLQPVQRKPVDLCNLPSPDSKHAGGYSLPSPDSVASDSSIASAPSLSKHHTIYQDATQLASLENRVPAPVTDHNNTNQDPSSQFPVQQLSDSMSIPTPHQNQQQFIHYGTHYIPHPAANPLPLSSYYPMYLPQTQQPLQTDQQYPMYFFPITQSQPYNMSGVSPSNIADSTVVASSRPLTPPLNPMAPSGATYSENIPSTHPTTAATTISKPDMGSNIYRTTATGGPMLVQVPSHQFRQQYIGLSQIPPQSQSNVTASSTTGNYGSEYSHPTNDQVYYAQHPAPPQYHTMTPATAVMLSQVSTQVPTDNSANQIRT</sequence>
<proteinExistence type="predicted"/>
<dbReference type="InterPro" id="IPR053793">
    <property type="entry name" value="PB1-like"/>
</dbReference>
<accession>A0ABD1PNE1</accession>
<organism evidence="3 4">
    <name type="scientific">Abeliophyllum distichum</name>
    <dbReference type="NCBI Taxonomy" id="126358"/>
    <lineage>
        <taxon>Eukaryota</taxon>
        <taxon>Viridiplantae</taxon>
        <taxon>Streptophyta</taxon>
        <taxon>Embryophyta</taxon>
        <taxon>Tracheophyta</taxon>
        <taxon>Spermatophyta</taxon>
        <taxon>Magnoliopsida</taxon>
        <taxon>eudicotyledons</taxon>
        <taxon>Gunneridae</taxon>
        <taxon>Pentapetalae</taxon>
        <taxon>asterids</taxon>
        <taxon>lamiids</taxon>
        <taxon>Lamiales</taxon>
        <taxon>Oleaceae</taxon>
        <taxon>Forsythieae</taxon>
        <taxon>Abeliophyllum</taxon>
    </lineage>
</organism>
<feature type="region of interest" description="Disordered" evidence="1">
    <location>
        <begin position="1"/>
        <end position="20"/>
    </location>
</feature>
<dbReference type="Pfam" id="PF00564">
    <property type="entry name" value="PB1"/>
    <property type="match status" value="1"/>
</dbReference>
<dbReference type="Gene3D" id="3.10.20.90">
    <property type="entry name" value="Phosphatidylinositol 3-kinase Catalytic Subunit, Chain A, domain 1"/>
    <property type="match status" value="1"/>
</dbReference>
<evidence type="ECO:0000313" key="3">
    <source>
        <dbReference type="EMBL" id="KAL2465149.1"/>
    </source>
</evidence>
<dbReference type="Proteomes" id="UP001604336">
    <property type="component" value="Unassembled WGS sequence"/>
</dbReference>
<dbReference type="SUPFAM" id="SSF54277">
    <property type="entry name" value="CAD &amp; PB1 domains"/>
    <property type="match status" value="1"/>
</dbReference>
<feature type="domain" description="PB1" evidence="2">
    <location>
        <begin position="67"/>
        <end position="173"/>
    </location>
</feature>
<protein>
    <submittedName>
        <fullName evidence="3">Octicosapeptide/Phox/Bem1p family protein</fullName>
    </submittedName>
</protein>
<feature type="compositionally biased region" description="Polar residues" evidence="1">
    <location>
        <begin position="41"/>
        <end position="50"/>
    </location>
</feature>
<dbReference type="EMBL" id="JBFOLK010000013">
    <property type="protein sequence ID" value="KAL2465149.1"/>
    <property type="molecule type" value="Genomic_DNA"/>
</dbReference>
<dbReference type="InterPro" id="IPR000270">
    <property type="entry name" value="PB1_dom"/>
</dbReference>
<feature type="compositionally biased region" description="Polar residues" evidence="1">
    <location>
        <begin position="430"/>
        <end position="446"/>
    </location>
</feature>
<feature type="region of interest" description="Disordered" evidence="1">
    <location>
        <begin position="425"/>
        <end position="446"/>
    </location>
</feature>
<feature type="region of interest" description="Disordered" evidence="1">
    <location>
        <begin position="242"/>
        <end position="276"/>
    </location>
</feature>
<dbReference type="InterPro" id="IPR053198">
    <property type="entry name" value="Gynoecium_Dev_Regulator"/>
</dbReference>
<feature type="compositionally biased region" description="Low complexity" evidence="1">
    <location>
        <begin position="258"/>
        <end position="271"/>
    </location>
</feature>
<gene>
    <name evidence="3" type="ORF">Adt_41000</name>
</gene>
<feature type="compositionally biased region" description="Low complexity" evidence="1">
    <location>
        <begin position="27"/>
        <end position="39"/>
    </location>
</feature>
<feature type="region of interest" description="Disordered" evidence="1">
    <location>
        <begin position="337"/>
        <end position="405"/>
    </location>
</feature>
<feature type="compositionally biased region" description="Polar residues" evidence="1">
    <location>
        <begin position="606"/>
        <end position="633"/>
    </location>
</feature>
<evidence type="ECO:0000256" key="1">
    <source>
        <dbReference type="SAM" id="MobiDB-lite"/>
    </source>
</evidence>
<dbReference type="PANTHER" id="PTHR31066:SF68">
    <property type="entry name" value="SERINE_THREONINE-PROTEIN KINASE YAKA-RELATED"/>
    <property type="match status" value="1"/>
</dbReference>
<feature type="region of interest" description="Disordered" evidence="1">
    <location>
        <begin position="27"/>
        <end position="62"/>
    </location>
</feature>
<reference evidence="4" key="1">
    <citation type="submission" date="2024-07" db="EMBL/GenBank/DDBJ databases">
        <title>Two chromosome-level genome assemblies of Korean endemic species Abeliophyllum distichum and Forsythia ovata (Oleaceae).</title>
        <authorList>
            <person name="Jang H."/>
        </authorList>
    </citation>
    <scope>NUCLEOTIDE SEQUENCE [LARGE SCALE GENOMIC DNA]</scope>
</reference>
<keyword evidence="4" id="KW-1185">Reference proteome</keyword>